<dbReference type="AlphaFoldDB" id="A0A8J4XMZ6"/>
<protein>
    <submittedName>
        <fullName evidence="1">Uncharacterized protein</fullName>
    </submittedName>
</protein>
<dbReference type="EMBL" id="JACEEZ010024307">
    <property type="protein sequence ID" value="KAG0710334.1"/>
    <property type="molecule type" value="Genomic_DNA"/>
</dbReference>
<dbReference type="Proteomes" id="UP000770661">
    <property type="component" value="Unassembled WGS sequence"/>
</dbReference>
<organism evidence="1 2">
    <name type="scientific">Chionoecetes opilio</name>
    <name type="common">Atlantic snow crab</name>
    <name type="synonym">Cancer opilio</name>
    <dbReference type="NCBI Taxonomy" id="41210"/>
    <lineage>
        <taxon>Eukaryota</taxon>
        <taxon>Metazoa</taxon>
        <taxon>Ecdysozoa</taxon>
        <taxon>Arthropoda</taxon>
        <taxon>Crustacea</taxon>
        <taxon>Multicrustacea</taxon>
        <taxon>Malacostraca</taxon>
        <taxon>Eumalacostraca</taxon>
        <taxon>Eucarida</taxon>
        <taxon>Decapoda</taxon>
        <taxon>Pleocyemata</taxon>
        <taxon>Brachyura</taxon>
        <taxon>Eubrachyura</taxon>
        <taxon>Majoidea</taxon>
        <taxon>Majidae</taxon>
        <taxon>Chionoecetes</taxon>
    </lineage>
</organism>
<reference evidence="1" key="1">
    <citation type="submission" date="2020-07" db="EMBL/GenBank/DDBJ databases">
        <title>The High-quality genome of the commercially important snow crab, Chionoecetes opilio.</title>
        <authorList>
            <person name="Jeong J.-H."/>
            <person name="Ryu S."/>
        </authorList>
    </citation>
    <scope>NUCLEOTIDE SEQUENCE</scope>
    <source>
        <strain evidence="1">MADBK_172401_WGS</strain>
        <tissue evidence="1">Digestive gland</tissue>
    </source>
</reference>
<evidence type="ECO:0000313" key="2">
    <source>
        <dbReference type="Proteomes" id="UP000770661"/>
    </source>
</evidence>
<accession>A0A8J4XMZ6</accession>
<proteinExistence type="predicted"/>
<keyword evidence="2" id="KW-1185">Reference proteome</keyword>
<name>A0A8J4XMZ6_CHIOP</name>
<sequence length="238" mass="26151">MSRRIQRQEAEGTRTAKGYAVGTLRNARSMLQCVRRPLRGEQGGCPKARGGRSSAKRGGRQLCLEASLDHPTTQGHFFSLLAPEFSLTSRRTLGREIDQVSATAKSGPLLVCCMNTSYVANNGRQLDPAHKQGLHVGMSPLDRPGSPPPTWHIGVQGVKAIFDVPMSSAWGNKGGVHHTEKRAKLCRCIQLLWCGEYAVEEEEEQDHEVGLASLQTCMPLEEVDSYYDAFQSLMDVLS</sequence>
<evidence type="ECO:0000313" key="1">
    <source>
        <dbReference type="EMBL" id="KAG0710334.1"/>
    </source>
</evidence>
<gene>
    <name evidence="1" type="ORF">GWK47_023031</name>
</gene>
<comment type="caution">
    <text evidence="1">The sequence shown here is derived from an EMBL/GenBank/DDBJ whole genome shotgun (WGS) entry which is preliminary data.</text>
</comment>